<protein>
    <submittedName>
        <fullName evidence="1">Uncharacterized protein</fullName>
    </submittedName>
</protein>
<dbReference type="AlphaFoldDB" id="A0A2Z6Q167"/>
<dbReference type="Proteomes" id="UP000247702">
    <property type="component" value="Unassembled WGS sequence"/>
</dbReference>
<accession>A0A2Z6Q167</accession>
<name>A0A2Z6Q167_9GLOM</name>
<proteinExistence type="predicted"/>
<evidence type="ECO:0000313" key="2">
    <source>
        <dbReference type="Proteomes" id="UP000247702"/>
    </source>
</evidence>
<sequence length="145" mass="17060">MASSLCRISTSSVFFNIRIRRTVCFSALWTQNLTRMIFDEPPIFGCINLMTVCSSTLWIQNLTRMIFDKTPSLWMCGFDDVLSDYCDMGFWQTVCSSTLWIQNLTRMIFDKTPSLWMCGFDDVLSDYCDMGFWQTRLLNIYDKDY</sequence>
<organism evidence="1 2">
    <name type="scientific">Rhizophagus clarus</name>
    <dbReference type="NCBI Taxonomy" id="94130"/>
    <lineage>
        <taxon>Eukaryota</taxon>
        <taxon>Fungi</taxon>
        <taxon>Fungi incertae sedis</taxon>
        <taxon>Mucoromycota</taxon>
        <taxon>Glomeromycotina</taxon>
        <taxon>Glomeromycetes</taxon>
        <taxon>Glomerales</taxon>
        <taxon>Glomeraceae</taxon>
        <taxon>Rhizophagus</taxon>
    </lineage>
</organism>
<reference evidence="1 2" key="1">
    <citation type="submission" date="2017-11" db="EMBL/GenBank/DDBJ databases">
        <title>The genome of Rhizophagus clarus HR1 reveals common genetic basis of auxotrophy among arbuscular mycorrhizal fungi.</title>
        <authorList>
            <person name="Kobayashi Y."/>
        </authorList>
    </citation>
    <scope>NUCLEOTIDE SEQUENCE [LARGE SCALE GENOMIC DNA]</scope>
    <source>
        <strain evidence="1 2">HR1</strain>
    </source>
</reference>
<comment type="caution">
    <text evidence="1">The sequence shown here is derived from an EMBL/GenBank/DDBJ whole genome shotgun (WGS) entry which is preliminary data.</text>
</comment>
<dbReference type="EMBL" id="BEXD01000025">
    <property type="protein sequence ID" value="GBB83487.1"/>
    <property type="molecule type" value="Genomic_DNA"/>
</dbReference>
<evidence type="ECO:0000313" key="1">
    <source>
        <dbReference type="EMBL" id="GBB83487.1"/>
    </source>
</evidence>
<keyword evidence="2" id="KW-1185">Reference proteome</keyword>
<gene>
    <name evidence="1" type="ORF">RclHR1_01020028</name>
</gene>